<dbReference type="PANTHER" id="PTHR10196">
    <property type="entry name" value="SUGAR KINASE"/>
    <property type="match status" value="1"/>
</dbReference>
<feature type="binding site" evidence="9">
    <location>
        <position position="341"/>
    </location>
    <ligand>
        <name>glycerol</name>
        <dbReference type="ChEBI" id="CHEBI:17754"/>
    </ligand>
</feature>
<feature type="binding site" evidence="9">
    <location>
        <position position="98"/>
    </location>
    <ligand>
        <name>sn-glycerol 3-phosphate</name>
        <dbReference type="ChEBI" id="CHEBI:57597"/>
    </ligand>
</feature>
<reference evidence="14 15" key="1">
    <citation type="journal article" date="2014" name="PLoS Genet.">
        <title>Phylogenetically driven sequencing of extremely halophilic archaea reveals strategies for static and dynamic osmo-response.</title>
        <authorList>
            <person name="Becker E.A."/>
            <person name="Seitzer P.M."/>
            <person name="Tritt A."/>
            <person name="Larsen D."/>
            <person name="Krusor M."/>
            <person name="Yao A.I."/>
            <person name="Wu D."/>
            <person name="Madern D."/>
            <person name="Eisen J.A."/>
            <person name="Darling A.E."/>
            <person name="Facciotti M.T."/>
        </authorList>
    </citation>
    <scope>NUCLEOTIDE SEQUENCE [LARGE SCALE GENOMIC DNA]</scope>
    <source>
        <strain evidence="14 15">DSM 21995</strain>
    </source>
</reference>
<comment type="pathway">
    <text evidence="1 9">Polyol metabolism; glycerol degradation via glycerol kinase pathway; sn-glycerol 3-phosphate from glycerol: step 1/1.</text>
</comment>
<dbReference type="InterPro" id="IPR043129">
    <property type="entry name" value="ATPase_NBD"/>
</dbReference>
<feature type="binding site" evidence="9">
    <location>
        <position position="406"/>
    </location>
    <ligand>
        <name>ATP</name>
        <dbReference type="ChEBI" id="CHEBI:30616"/>
    </ligand>
</feature>
<dbReference type="NCBIfam" id="NF000756">
    <property type="entry name" value="PRK00047.1"/>
    <property type="match status" value="1"/>
</dbReference>
<evidence type="ECO:0000256" key="10">
    <source>
        <dbReference type="RuleBase" id="RU003733"/>
    </source>
</evidence>
<dbReference type="HAMAP" id="MF_00186">
    <property type="entry name" value="Glycerol_kin"/>
    <property type="match status" value="1"/>
</dbReference>
<keyword evidence="4 9" id="KW-0547">Nucleotide-binding</keyword>
<feature type="binding site" evidence="9">
    <location>
        <position position="506"/>
    </location>
    <ligand>
        <name>ADP</name>
        <dbReference type="ChEBI" id="CHEBI:456216"/>
    </ligand>
</feature>
<feature type="binding site" evidence="9">
    <location>
        <position position="98"/>
    </location>
    <ligand>
        <name>ATP</name>
        <dbReference type="ChEBI" id="CHEBI:30616"/>
    </ligand>
</feature>
<dbReference type="InterPro" id="IPR018483">
    <property type="entry name" value="Carb_kinase_FGGY_CS"/>
</dbReference>
<keyword evidence="6 9" id="KW-0319">Glycerol metabolism</keyword>
<feature type="binding site" evidence="9">
    <location>
        <position position="168"/>
    </location>
    <ligand>
        <name>glycerol</name>
        <dbReference type="ChEBI" id="CHEBI:17754"/>
    </ligand>
</feature>
<feature type="binding site" evidence="9">
    <location>
        <position position="169"/>
    </location>
    <ligand>
        <name>sn-glycerol 3-phosphate</name>
        <dbReference type="ChEBI" id="CHEBI:57597"/>
    </ligand>
</feature>
<dbReference type="InterPro" id="IPR005999">
    <property type="entry name" value="Glycerol_kin"/>
</dbReference>
<feature type="binding site" evidence="9">
    <location>
        <position position="510"/>
    </location>
    <ligand>
        <name>ADP</name>
        <dbReference type="ChEBI" id="CHEBI:456216"/>
    </ligand>
</feature>
<dbReference type="GO" id="GO:0006072">
    <property type="term" value="P:glycerol-3-phosphate metabolic process"/>
    <property type="evidence" value="ECO:0007669"/>
    <property type="project" value="InterPro"/>
</dbReference>
<dbReference type="InterPro" id="IPR018485">
    <property type="entry name" value="FGGY_C"/>
</dbReference>
<feature type="binding site" evidence="9">
    <location>
        <position position="362"/>
    </location>
    <ligand>
        <name>ADP</name>
        <dbReference type="ChEBI" id="CHEBI:456216"/>
    </ligand>
</feature>
<feature type="binding site" evidence="9">
    <location>
        <position position="406"/>
    </location>
    <ligand>
        <name>ADP</name>
        <dbReference type="ChEBI" id="CHEBI:456216"/>
    </ligand>
</feature>
<feature type="binding site" evidence="9">
    <location>
        <position position="340"/>
    </location>
    <ligand>
        <name>glycerol</name>
        <dbReference type="ChEBI" id="CHEBI:17754"/>
    </ligand>
</feature>
<dbReference type="FunFam" id="3.30.420.40:FF:000007">
    <property type="entry name" value="Glycerol kinase"/>
    <property type="match status" value="1"/>
</dbReference>
<dbReference type="EMBL" id="AOJG01000009">
    <property type="protein sequence ID" value="EMA63020.1"/>
    <property type="molecule type" value="Genomic_DNA"/>
</dbReference>
<dbReference type="STRING" id="1227482.C469_03330"/>
<feature type="domain" description="Carbohydrate kinase FGGY C-terminal" evidence="13">
    <location>
        <begin position="357"/>
        <end position="545"/>
    </location>
</feature>
<accession>M0P2L5</accession>
<feature type="binding site" evidence="9">
    <location>
        <position position="506"/>
    </location>
    <ligand>
        <name>ATP</name>
        <dbReference type="ChEBI" id="CHEBI:30616"/>
    </ligand>
</feature>
<dbReference type="PANTHER" id="PTHR10196:SF69">
    <property type="entry name" value="GLYCEROL KINASE"/>
    <property type="match status" value="1"/>
</dbReference>
<feature type="binding site" evidence="9">
    <location>
        <position position="168"/>
    </location>
    <ligand>
        <name>sn-glycerol 3-phosphate</name>
        <dbReference type="ChEBI" id="CHEBI:57597"/>
    </ligand>
</feature>
<dbReference type="Gene3D" id="3.30.420.40">
    <property type="match status" value="2"/>
</dbReference>
<comment type="catalytic activity">
    <reaction evidence="8 9">
        <text>glycerol + ATP = sn-glycerol 3-phosphate + ADP + H(+)</text>
        <dbReference type="Rhea" id="RHEA:21644"/>
        <dbReference type="ChEBI" id="CHEBI:15378"/>
        <dbReference type="ChEBI" id="CHEBI:17754"/>
        <dbReference type="ChEBI" id="CHEBI:30616"/>
        <dbReference type="ChEBI" id="CHEBI:57597"/>
        <dbReference type="ChEBI" id="CHEBI:456216"/>
        <dbReference type="EC" id="2.7.1.30"/>
    </reaction>
</comment>
<feature type="binding site" evidence="9">
    <location>
        <position position="220"/>
    </location>
    <ligand>
        <name>glycerol</name>
        <dbReference type="ChEBI" id="CHEBI:17754"/>
    </ligand>
</feature>
<feature type="region of interest" description="Disordered" evidence="11">
    <location>
        <begin position="25"/>
        <end position="81"/>
    </location>
</feature>
<dbReference type="GO" id="GO:0005524">
    <property type="term" value="F:ATP binding"/>
    <property type="evidence" value="ECO:0007669"/>
    <property type="project" value="UniProtKB-UniRule"/>
</dbReference>
<dbReference type="Pfam" id="PF00370">
    <property type="entry name" value="FGGY_N"/>
    <property type="match status" value="1"/>
</dbReference>
<evidence type="ECO:0000256" key="11">
    <source>
        <dbReference type="SAM" id="MobiDB-lite"/>
    </source>
</evidence>
<feature type="binding site" evidence="9">
    <location>
        <position position="340"/>
    </location>
    <ligand>
        <name>sn-glycerol 3-phosphate</name>
        <dbReference type="ChEBI" id="CHEBI:57597"/>
    </ligand>
</feature>
<feature type="binding site" evidence="9">
    <location>
        <position position="102"/>
    </location>
    <ligand>
        <name>ADP</name>
        <dbReference type="ChEBI" id="CHEBI:456216"/>
    </ligand>
</feature>
<evidence type="ECO:0000256" key="6">
    <source>
        <dbReference type="ARBA" id="ARBA00022798"/>
    </source>
</evidence>
<evidence type="ECO:0000256" key="8">
    <source>
        <dbReference type="ARBA" id="ARBA00052101"/>
    </source>
</evidence>
<comment type="function">
    <text evidence="9">Key enzyme in the regulation of glycerol uptake and metabolism. Catalyzes the phosphorylation of glycerol to yield sn-glycerol 3-phosphate.</text>
</comment>
<dbReference type="Pfam" id="PF02782">
    <property type="entry name" value="FGGY_C"/>
    <property type="match status" value="1"/>
</dbReference>
<feature type="binding site" evidence="9">
    <location>
        <position position="220"/>
    </location>
    <ligand>
        <name>sn-glycerol 3-phosphate</name>
        <dbReference type="ChEBI" id="CHEBI:57597"/>
    </ligand>
</feature>
<evidence type="ECO:0000256" key="4">
    <source>
        <dbReference type="ARBA" id="ARBA00022741"/>
    </source>
</evidence>
<evidence type="ECO:0000256" key="5">
    <source>
        <dbReference type="ARBA" id="ARBA00022777"/>
    </source>
</evidence>
<evidence type="ECO:0000256" key="9">
    <source>
        <dbReference type="HAMAP-Rule" id="MF_00186"/>
    </source>
</evidence>
<dbReference type="Proteomes" id="UP000011650">
    <property type="component" value="Unassembled WGS sequence"/>
</dbReference>
<feature type="binding site" evidence="9">
    <location>
        <position position="362"/>
    </location>
    <ligand>
        <name>ATP</name>
        <dbReference type="ChEBI" id="CHEBI:30616"/>
    </ligand>
</feature>
<dbReference type="GO" id="GO:0019563">
    <property type="term" value="P:glycerol catabolic process"/>
    <property type="evidence" value="ECO:0007669"/>
    <property type="project" value="UniProtKB-UniRule"/>
</dbReference>
<evidence type="ECO:0000256" key="7">
    <source>
        <dbReference type="ARBA" id="ARBA00022840"/>
    </source>
</evidence>
<feature type="binding site" evidence="9">
    <location>
        <position position="99"/>
    </location>
    <ligand>
        <name>ATP</name>
        <dbReference type="ChEBI" id="CHEBI:30616"/>
    </ligand>
</feature>
<gene>
    <name evidence="9 14" type="primary">glpK</name>
    <name evidence="14" type="ORF">C469_03330</name>
</gene>
<comment type="caution">
    <text evidence="14">The sequence shown here is derived from an EMBL/GenBank/DDBJ whole genome shotgun (WGS) entry which is preliminary data.</text>
</comment>
<evidence type="ECO:0000259" key="13">
    <source>
        <dbReference type="Pfam" id="PF02782"/>
    </source>
</evidence>
<name>M0P2L5_9EURY</name>
<dbReference type="PROSITE" id="PS00445">
    <property type="entry name" value="FGGY_KINASES_2"/>
    <property type="match status" value="1"/>
</dbReference>
<keyword evidence="5 9" id="KW-0418">Kinase</keyword>
<dbReference type="CDD" id="cd07769">
    <property type="entry name" value="ASKHA_NBD_FGGY_GK"/>
    <property type="match status" value="1"/>
</dbReference>
<evidence type="ECO:0000259" key="12">
    <source>
        <dbReference type="Pfam" id="PF00370"/>
    </source>
</evidence>
<evidence type="ECO:0000313" key="14">
    <source>
        <dbReference type="EMBL" id="EMA63020.1"/>
    </source>
</evidence>
<dbReference type="InterPro" id="IPR018484">
    <property type="entry name" value="FGGY_N"/>
</dbReference>
<dbReference type="PATRIC" id="fig|1227482.3.peg.669"/>
<evidence type="ECO:0000256" key="1">
    <source>
        <dbReference type="ARBA" id="ARBA00005190"/>
    </source>
</evidence>
<evidence type="ECO:0000256" key="2">
    <source>
        <dbReference type="ARBA" id="ARBA00009156"/>
    </source>
</evidence>
<dbReference type="GO" id="GO:0004370">
    <property type="term" value="F:glycerol kinase activity"/>
    <property type="evidence" value="ECO:0007669"/>
    <property type="project" value="UniProtKB-UniRule"/>
</dbReference>
<comment type="caution">
    <text evidence="9">Lacks conserved residue(s) required for the propagation of feature annotation.</text>
</comment>
<protein>
    <recommendedName>
        <fullName evidence="9">Glycerol kinase</fullName>
        <ecNumber evidence="9">2.7.1.30</ecNumber>
    </recommendedName>
    <alternativeName>
        <fullName evidence="9">ATP:glycerol 3-phosphotransferase</fullName>
    </alternativeName>
    <alternativeName>
        <fullName evidence="9">Glycerokinase</fullName>
        <shortName evidence="9">GK</shortName>
    </alternativeName>
</protein>
<dbReference type="GO" id="GO:0005829">
    <property type="term" value="C:cytosol"/>
    <property type="evidence" value="ECO:0007669"/>
    <property type="project" value="TreeGrafter"/>
</dbReference>
<sequence length="596" mass="65901">MSRRRRHRHSVCVRFVGVPADCGAVGGSRRRRETVGRGADGDSIGGRAETASRSTVRGTNRAPGRRSPCGLRRRRERTSATGGIQHMTQYVGAIDQGTTGTRFMVFDHEGQVVANAYEQHEQIYPNPGWVEHDPIEIWENTQQVVLDGLADAGLEADQLDAIGITNQRETTIVWDKDSGKPVHNALVWQDRRTTDRVEELQEAGKVEEIREKTGLEADAYFSATKTEWILDNAEPLKMQSSRGGDLRDRAREGELVMGTIDSWLIYNLTGNHITDVTNASRTMLYNIRDLEWDDELLDEFDVPKEMVPEVRPSSDEDYYGHTDADGFLGEEVPVAGALGDQQAALFGQTCFDEGDAKNTYGTGSFYLMNTGNEAVKSDHGLLTTIGFQMSGEPVQYALEGSIFITGAAIEWLEDVDLINNAAQTAELARSVDSTDGVYMVPAFTGLGAPHWDGRARGTIVGMTRGTGKEHIVRATLESIAYQTRDVAEAMEADSGVETTSLRVDGGAVKNNFLCQLQSDIIQTEIARPEVDETTALGSAYAAGLAVGYWDNVDELRDNWQIDREFTPEKDQAEVDKLYSRWDDAVEKSLDWAQEDE</sequence>
<dbReference type="UniPathway" id="UPA00618">
    <property type="reaction ID" value="UER00672"/>
</dbReference>
<dbReference type="AlphaFoldDB" id="M0P2L5"/>
<dbReference type="EC" id="2.7.1.30" evidence="9"/>
<feature type="domain" description="Carbohydrate kinase FGGY N-terminal" evidence="12">
    <location>
        <begin position="90"/>
        <end position="347"/>
    </location>
</feature>
<dbReference type="SUPFAM" id="SSF53067">
    <property type="entry name" value="Actin-like ATPase domain"/>
    <property type="match status" value="2"/>
</dbReference>
<feature type="binding site" evidence="9">
    <location>
        <position position="169"/>
    </location>
    <ligand>
        <name>glycerol</name>
        <dbReference type="ChEBI" id="CHEBI:17754"/>
    </ligand>
</feature>
<evidence type="ECO:0000313" key="15">
    <source>
        <dbReference type="Proteomes" id="UP000011650"/>
    </source>
</evidence>
<comment type="similarity">
    <text evidence="2 9 10">Belongs to the FGGY kinase family.</text>
</comment>
<keyword evidence="3 9" id="KW-0808">Transferase</keyword>
<feature type="binding site" evidence="9">
    <location>
        <position position="98"/>
    </location>
    <ligand>
        <name>ADP</name>
        <dbReference type="ChEBI" id="CHEBI:456216"/>
    </ligand>
</feature>
<organism evidence="14 15">
    <name type="scientific">Halorubrum lipolyticum DSM 21995</name>
    <dbReference type="NCBI Taxonomy" id="1227482"/>
    <lineage>
        <taxon>Archaea</taxon>
        <taxon>Methanobacteriati</taxon>
        <taxon>Methanobacteriota</taxon>
        <taxon>Stenosarchaea group</taxon>
        <taxon>Halobacteria</taxon>
        <taxon>Halobacteriales</taxon>
        <taxon>Haloferacaceae</taxon>
        <taxon>Halorubrum</taxon>
    </lineage>
</organism>
<evidence type="ECO:0000256" key="3">
    <source>
        <dbReference type="ARBA" id="ARBA00022679"/>
    </source>
</evidence>
<dbReference type="FunFam" id="3.30.420.40:FF:000008">
    <property type="entry name" value="Glycerol kinase"/>
    <property type="match status" value="1"/>
</dbReference>
<keyword evidence="7 9" id="KW-0067">ATP-binding</keyword>
<keyword evidence="15" id="KW-1185">Reference proteome</keyword>
<dbReference type="NCBIfam" id="TIGR01311">
    <property type="entry name" value="glycerol_kin"/>
    <property type="match status" value="1"/>
</dbReference>
<proteinExistence type="inferred from homology"/>